<dbReference type="PROSITE" id="PS01358">
    <property type="entry name" value="ZF_RANBP2_1"/>
    <property type="match status" value="1"/>
</dbReference>
<dbReference type="STRING" id="35128.B8CA61"/>
<evidence type="ECO:0000256" key="6">
    <source>
        <dbReference type="ARBA" id="ARBA00022884"/>
    </source>
</evidence>
<dbReference type="GO" id="GO:0003723">
    <property type="term" value="F:RNA binding"/>
    <property type="evidence" value="ECO:0000318"/>
    <property type="project" value="GO_Central"/>
</dbReference>
<feature type="compositionally biased region" description="Low complexity" evidence="9">
    <location>
        <begin position="13"/>
        <end position="25"/>
    </location>
</feature>
<feature type="region of interest" description="Disordered" evidence="9">
    <location>
        <begin position="510"/>
        <end position="598"/>
    </location>
</feature>
<keyword evidence="2" id="KW-0479">Metal-binding</keyword>
<dbReference type="KEGG" id="tps:THAPSDRAFT_24452"/>
<dbReference type="InterPro" id="IPR000467">
    <property type="entry name" value="G_patch_dom"/>
</dbReference>
<dbReference type="GO" id="GO:0000398">
    <property type="term" value="P:mRNA splicing, via spliceosome"/>
    <property type="evidence" value="ECO:0000318"/>
    <property type="project" value="GO_Central"/>
</dbReference>
<dbReference type="PaxDb" id="35128-Thaps24452"/>
<dbReference type="CDD" id="cd16074">
    <property type="entry name" value="OCRE"/>
    <property type="match status" value="1"/>
</dbReference>
<evidence type="ECO:0000259" key="11">
    <source>
        <dbReference type="PROSITE" id="PS50199"/>
    </source>
</evidence>
<keyword evidence="4 8" id="KW-0863">Zinc-finger</keyword>
<feature type="compositionally biased region" description="Polar residues" evidence="9">
    <location>
        <begin position="26"/>
        <end position="51"/>
    </location>
</feature>
<accession>B8CA61</accession>
<feature type="region of interest" description="Disordered" evidence="9">
    <location>
        <begin position="1"/>
        <end position="109"/>
    </location>
</feature>
<dbReference type="eggNOG" id="KOG0154">
    <property type="taxonomic scope" value="Eukaryota"/>
</dbReference>
<dbReference type="AlphaFoldDB" id="B8CA61"/>
<sequence length="598" mass="66301">MNTNKPPSRWGAPTNNNNVNPPLNNSTSMDSGRGNSQRGNDRPSSSYTTQDRMTHPPLPRRGYDTDDLLPPKNNFSRDDHRSYNRQSSRGYDLPPPRGGGYRDSFGEERDNRHHAMHSYNNRDGGMDEWRCMECGLDNDTRVPRCPRCGNWKDDRRGRDNEDRGARDDGGYYGPPRGDCPRRHSRDEDSDNYYSNNDNNPRSRKKSRGSSPPPPLPSKPQWPPKFESAGASYIFDARSGMFYEPATDFFYDPKTKYYYSNKKQAYFQYVEGVDPPFQVMGGDGQIAKVASVESVASTAESTQPENVTDVSNVDSGEGKSVEQKSKIAISLKTSILSSKSPSTKPLSEIASIEKTKLKEKKIARKESPDNTPAVAPAFPQSHKQHAKDMDKWSERVKEMKEDATSTTLNSKAQSNSHSTPTAVRTTTSGQPICVLCKRKFANLEKLQQHEKLSALHKENLAKKAAADEANAAKQKEDANAEATYRDRSKERRMMYGTAADTSHADAILAQGSSLRSSLPSAQPKPTEVVRPDQTLGDTNVGNKLLQKLGWKSGEALGRKQDGENGGETKKGGGDAASKLKNDWERIESLAKGGGGRARR</sequence>
<dbReference type="EMBL" id="CM000647">
    <property type="protein sequence ID" value="EED89450.1"/>
    <property type="molecule type" value="Genomic_DNA"/>
</dbReference>
<reference evidence="12 13" key="2">
    <citation type="journal article" date="2008" name="Nature">
        <title>The Phaeodactylum genome reveals the evolutionary history of diatom genomes.</title>
        <authorList>
            <person name="Bowler C."/>
            <person name="Allen A.E."/>
            <person name="Badger J.H."/>
            <person name="Grimwood J."/>
            <person name="Jabbari K."/>
            <person name="Kuo A."/>
            <person name="Maheswari U."/>
            <person name="Martens C."/>
            <person name="Maumus F."/>
            <person name="Otillar R.P."/>
            <person name="Rayko E."/>
            <person name="Salamov A."/>
            <person name="Vandepoele K."/>
            <person name="Beszteri B."/>
            <person name="Gruber A."/>
            <person name="Heijde M."/>
            <person name="Katinka M."/>
            <person name="Mock T."/>
            <person name="Valentin K."/>
            <person name="Verret F."/>
            <person name="Berges J.A."/>
            <person name="Brownlee C."/>
            <person name="Cadoret J.P."/>
            <person name="Chiovitti A."/>
            <person name="Choi C.J."/>
            <person name="Coesel S."/>
            <person name="De Martino A."/>
            <person name="Detter J.C."/>
            <person name="Durkin C."/>
            <person name="Falciatore A."/>
            <person name="Fournet J."/>
            <person name="Haruta M."/>
            <person name="Huysman M.J."/>
            <person name="Jenkins B.D."/>
            <person name="Jiroutova K."/>
            <person name="Jorgensen R.E."/>
            <person name="Joubert Y."/>
            <person name="Kaplan A."/>
            <person name="Kroger N."/>
            <person name="Kroth P.G."/>
            <person name="La Roche J."/>
            <person name="Lindquist E."/>
            <person name="Lommer M."/>
            <person name="Martin-Jezequel V."/>
            <person name="Lopez P.J."/>
            <person name="Lucas S."/>
            <person name="Mangogna M."/>
            <person name="McGinnis K."/>
            <person name="Medlin L.K."/>
            <person name="Montsant A."/>
            <person name="Oudot-Le Secq M.P."/>
            <person name="Napoli C."/>
            <person name="Obornik M."/>
            <person name="Parker M.S."/>
            <person name="Petit J.L."/>
            <person name="Porcel B.M."/>
            <person name="Poulsen N."/>
            <person name="Robison M."/>
            <person name="Rychlewski L."/>
            <person name="Rynearson T.A."/>
            <person name="Schmutz J."/>
            <person name="Shapiro H."/>
            <person name="Siaut M."/>
            <person name="Stanley M."/>
            <person name="Sussman M.R."/>
            <person name="Taylor A.R."/>
            <person name="Vardi A."/>
            <person name="von Dassow P."/>
            <person name="Vyverman W."/>
            <person name="Willis A."/>
            <person name="Wyrwicz L.S."/>
            <person name="Rokhsar D.S."/>
            <person name="Weissenbach J."/>
            <person name="Armbrust E.V."/>
            <person name="Green B.R."/>
            <person name="Van de Peer Y."/>
            <person name="Grigoriev I.V."/>
        </authorList>
    </citation>
    <scope>NUCLEOTIDE SEQUENCE [LARGE SCALE GENOMIC DNA]</scope>
    <source>
        <strain evidence="12 13">CCMP1335</strain>
    </source>
</reference>
<dbReference type="GeneID" id="7445796"/>
<feature type="compositionally biased region" description="Polar residues" evidence="9">
    <location>
        <begin position="302"/>
        <end position="313"/>
    </location>
</feature>
<dbReference type="Pfam" id="PF17780">
    <property type="entry name" value="OCRE"/>
    <property type="match status" value="1"/>
</dbReference>
<protein>
    <recommendedName>
        <fullName evidence="14">G-patch domain-containing protein</fullName>
    </recommendedName>
</protein>
<dbReference type="Proteomes" id="UP000001449">
    <property type="component" value="Chromosome 12"/>
</dbReference>
<dbReference type="PROSITE" id="PS50174">
    <property type="entry name" value="G_PATCH"/>
    <property type="match status" value="1"/>
</dbReference>
<gene>
    <name evidence="12" type="ORF">THAPSDRAFT_24452</name>
</gene>
<dbReference type="PANTHER" id="PTHR13948:SF3">
    <property type="entry name" value="FI21118P1"/>
    <property type="match status" value="1"/>
</dbReference>
<dbReference type="PROSITE" id="PS50199">
    <property type="entry name" value="ZF_RANBP2_2"/>
    <property type="match status" value="1"/>
</dbReference>
<evidence type="ECO:0000256" key="1">
    <source>
        <dbReference type="ARBA" id="ARBA00004123"/>
    </source>
</evidence>
<evidence type="ECO:0000256" key="4">
    <source>
        <dbReference type="ARBA" id="ARBA00022771"/>
    </source>
</evidence>
<keyword evidence="6" id="KW-0694">RNA-binding</keyword>
<feature type="compositionally biased region" description="Polar residues" evidence="9">
    <location>
        <begin position="403"/>
        <end position="426"/>
    </location>
</feature>
<feature type="compositionally biased region" description="Basic and acidic residues" evidence="9">
    <location>
        <begin position="150"/>
        <end position="169"/>
    </location>
</feature>
<evidence type="ECO:0000256" key="7">
    <source>
        <dbReference type="ARBA" id="ARBA00023242"/>
    </source>
</evidence>
<feature type="domain" description="G-patch" evidence="10">
    <location>
        <begin position="536"/>
        <end position="561"/>
    </location>
</feature>
<comment type="subcellular location">
    <subcellularLocation>
        <location evidence="1">Nucleus</location>
    </subcellularLocation>
</comment>
<dbReference type="RefSeq" id="XP_002292989.1">
    <property type="nucleotide sequence ID" value="XM_002292953.1"/>
</dbReference>
<keyword evidence="13" id="KW-1185">Reference proteome</keyword>
<feature type="region of interest" description="Disordered" evidence="9">
    <location>
        <begin position="360"/>
        <end position="426"/>
    </location>
</feature>
<proteinExistence type="predicted"/>
<reference evidence="12 13" key="1">
    <citation type="journal article" date="2004" name="Science">
        <title>The genome of the diatom Thalassiosira pseudonana: ecology, evolution, and metabolism.</title>
        <authorList>
            <person name="Armbrust E.V."/>
            <person name="Berges J.A."/>
            <person name="Bowler C."/>
            <person name="Green B.R."/>
            <person name="Martinez D."/>
            <person name="Putnam N.H."/>
            <person name="Zhou S."/>
            <person name="Allen A.E."/>
            <person name="Apt K.E."/>
            <person name="Bechner M."/>
            <person name="Brzezinski M.A."/>
            <person name="Chaal B.K."/>
            <person name="Chiovitti A."/>
            <person name="Davis A.K."/>
            <person name="Demarest M.S."/>
            <person name="Detter J.C."/>
            <person name="Glavina T."/>
            <person name="Goodstein D."/>
            <person name="Hadi M.Z."/>
            <person name="Hellsten U."/>
            <person name="Hildebrand M."/>
            <person name="Jenkins B.D."/>
            <person name="Jurka J."/>
            <person name="Kapitonov V.V."/>
            <person name="Kroger N."/>
            <person name="Lau W.W."/>
            <person name="Lane T.W."/>
            <person name="Larimer F.W."/>
            <person name="Lippmeier J.C."/>
            <person name="Lucas S."/>
            <person name="Medina M."/>
            <person name="Montsant A."/>
            <person name="Obornik M."/>
            <person name="Parker M.S."/>
            <person name="Palenik B."/>
            <person name="Pazour G.J."/>
            <person name="Richardson P.M."/>
            <person name="Rynearson T.A."/>
            <person name="Saito M.A."/>
            <person name="Schwartz D.C."/>
            <person name="Thamatrakoln K."/>
            <person name="Valentin K."/>
            <person name="Vardi A."/>
            <person name="Wilkerson F.P."/>
            <person name="Rokhsar D.S."/>
        </authorList>
    </citation>
    <scope>NUCLEOTIDE SEQUENCE [LARGE SCALE GENOMIC DNA]</scope>
    <source>
        <strain evidence="12 13">CCMP1335</strain>
    </source>
</reference>
<keyword evidence="3" id="KW-0677">Repeat</keyword>
<dbReference type="OMA" id="SHRANDE"/>
<feature type="domain" description="RanBP2-type" evidence="11">
    <location>
        <begin position="122"/>
        <end position="154"/>
    </location>
</feature>
<organism evidence="12 13">
    <name type="scientific">Thalassiosira pseudonana</name>
    <name type="common">Marine diatom</name>
    <name type="synonym">Cyclotella nana</name>
    <dbReference type="NCBI Taxonomy" id="35128"/>
    <lineage>
        <taxon>Eukaryota</taxon>
        <taxon>Sar</taxon>
        <taxon>Stramenopiles</taxon>
        <taxon>Ochrophyta</taxon>
        <taxon>Bacillariophyta</taxon>
        <taxon>Coscinodiscophyceae</taxon>
        <taxon>Thalassiosirophycidae</taxon>
        <taxon>Thalassiosirales</taxon>
        <taxon>Thalassiosiraceae</taxon>
        <taxon>Thalassiosira</taxon>
    </lineage>
</organism>
<evidence type="ECO:0000256" key="2">
    <source>
        <dbReference type="ARBA" id="ARBA00022723"/>
    </source>
</evidence>
<feature type="compositionally biased region" description="Basic and acidic residues" evidence="9">
    <location>
        <begin position="555"/>
        <end position="587"/>
    </location>
</feature>
<evidence type="ECO:0000256" key="8">
    <source>
        <dbReference type="PROSITE-ProRule" id="PRU00322"/>
    </source>
</evidence>
<feature type="compositionally biased region" description="Basic and acidic residues" evidence="9">
    <location>
        <begin position="472"/>
        <end position="490"/>
    </location>
</feature>
<feature type="compositionally biased region" description="Pro residues" evidence="9">
    <location>
        <begin position="210"/>
        <end position="222"/>
    </location>
</feature>
<dbReference type="GO" id="GO:0005634">
    <property type="term" value="C:nucleus"/>
    <property type="evidence" value="ECO:0000318"/>
    <property type="project" value="GO_Central"/>
</dbReference>
<evidence type="ECO:0000256" key="9">
    <source>
        <dbReference type="SAM" id="MobiDB-lite"/>
    </source>
</evidence>
<keyword evidence="5" id="KW-0862">Zinc</keyword>
<evidence type="ECO:0000256" key="3">
    <source>
        <dbReference type="ARBA" id="ARBA00022737"/>
    </source>
</evidence>
<evidence type="ECO:0000313" key="13">
    <source>
        <dbReference type="Proteomes" id="UP000001449"/>
    </source>
</evidence>
<feature type="region of interest" description="Disordered" evidence="9">
    <location>
        <begin position="464"/>
        <end position="490"/>
    </location>
</feature>
<keyword evidence="7" id="KW-0539">Nucleus</keyword>
<dbReference type="InterPro" id="IPR001876">
    <property type="entry name" value="Znf_RanBP2"/>
</dbReference>
<feature type="region of interest" description="Disordered" evidence="9">
    <location>
        <begin position="298"/>
        <end position="318"/>
    </location>
</feature>
<dbReference type="HOGENOM" id="CLU_456745_0_0_1"/>
<feature type="compositionally biased region" description="Basic and acidic residues" evidence="9">
    <location>
        <begin position="385"/>
        <end position="402"/>
    </location>
</feature>
<evidence type="ECO:0000313" key="12">
    <source>
        <dbReference type="EMBL" id="EED89450.1"/>
    </source>
</evidence>
<dbReference type="InParanoid" id="B8CA61"/>
<dbReference type="GO" id="GO:0008270">
    <property type="term" value="F:zinc ion binding"/>
    <property type="evidence" value="ECO:0007669"/>
    <property type="project" value="UniProtKB-KW"/>
</dbReference>
<name>B8CA61_THAPS</name>
<dbReference type="InterPro" id="IPR041591">
    <property type="entry name" value="OCRE"/>
</dbReference>
<dbReference type="PANTHER" id="PTHR13948">
    <property type="entry name" value="RNA-BINDING PROTEIN"/>
    <property type="match status" value="1"/>
</dbReference>
<feature type="region of interest" description="Disordered" evidence="9">
    <location>
        <begin position="145"/>
        <end position="224"/>
    </location>
</feature>
<dbReference type="Pfam" id="PF01585">
    <property type="entry name" value="G-patch"/>
    <property type="match status" value="1"/>
</dbReference>
<evidence type="ECO:0000259" key="10">
    <source>
        <dbReference type="PROSITE" id="PS50174"/>
    </source>
</evidence>
<evidence type="ECO:0000256" key="5">
    <source>
        <dbReference type="ARBA" id="ARBA00022833"/>
    </source>
</evidence>
<evidence type="ECO:0008006" key="14">
    <source>
        <dbReference type="Google" id="ProtNLM"/>
    </source>
</evidence>
<feature type="compositionally biased region" description="Polar residues" evidence="9">
    <location>
        <begin position="510"/>
        <end position="519"/>
    </location>
</feature>